<name>A0ABS1J2G7_9FIRM</name>
<evidence type="ECO:0000259" key="1">
    <source>
        <dbReference type="Pfam" id="PF04326"/>
    </source>
</evidence>
<gene>
    <name evidence="2" type="ORF">JJN12_08060</name>
</gene>
<dbReference type="Pfam" id="PF04326">
    <property type="entry name" value="SLFN_AlbA_2"/>
    <property type="match status" value="1"/>
</dbReference>
<dbReference type="Gene3D" id="3.30.565.60">
    <property type="match status" value="1"/>
</dbReference>
<dbReference type="InterPro" id="IPR007421">
    <property type="entry name" value="Schlafen_AlbA_2_dom"/>
</dbReference>
<dbReference type="PANTHER" id="PTHR30595:SF6">
    <property type="entry name" value="SCHLAFEN ALBA-2 DOMAIN-CONTAINING PROTEIN"/>
    <property type="match status" value="1"/>
</dbReference>
<protein>
    <submittedName>
        <fullName evidence="2">DNA binding domain-containing protein</fullName>
    </submittedName>
</protein>
<reference evidence="2 3" key="1">
    <citation type="submission" date="2021-01" db="EMBL/GenBank/DDBJ databases">
        <title>Isolation and description of Catonella massiliensis sp. nov., a novel Catonella species, isolated from a stable periodontitis subject.</title>
        <authorList>
            <person name="Antezack A."/>
            <person name="Boxberger M."/>
            <person name="La Scola B."/>
            <person name="Monnet-Corti V."/>
        </authorList>
    </citation>
    <scope>NUCLEOTIDE SEQUENCE [LARGE SCALE GENOMIC DNA]</scope>
    <source>
        <strain evidence="2 3">Marseille-Q4567</strain>
    </source>
</reference>
<feature type="domain" description="Schlafen AlbA-2" evidence="1">
    <location>
        <begin position="3"/>
        <end position="107"/>
    </location>
</feature>
<sequence>MRETKNLEFKETVSNTFLKTVSAFANYGTGKIEFGRKDDGSVVGIKDVKSTCLNIENMINDSIKPAPDYSLTISDKNIITLTVKEGSYKPYFYKSKAYKRNDSATVEVDALELTRLILEGQNQSYDSLTSSKNKLEFKILGEKLKSVMGVEKLTKDLLITLELYNKKEGYTIAGELLADNNDFPGIDMVRFGKDINTFLDRAEYAGVSILGQYDKALEKYRQYYQYEVIEGSLRKRIEKIPERAFREAVANALVHRTWDIKSNINISMFDDKIEIISPGSLPKGLSKEEYIDGQISVLRNPIIGNVFFRLGIIERFGTGIHRIFASYKDSKIKPVITVYENSIKLSLPVLESELPKLNDDEYSIYSNLVQRSLTSSEVMELTGFGKTKTLKILNSLLKGGYIEKLGNGRGTRYSVNGF</sequence>
<keyword evidence="3" id="KW-1185">Reference proteome</keyword>
<dbReference type="InterPro" id="IPR038461">
    <property type="entry name" value="Schlafen_AlbA_2_dom_sf"/>
</dbReference>
<dbReference type="Proteomes" id="UP000604730">
    <property type="component" value="Unassembled WGS sequence"/>
</dbReference>
<proteinExistence type="predicted"/>
<organism evidence="2 3">
    <name type="scientific">Catonella massiliensis</name>
    <dbReference type="NCBI Taxonomy" id="2799636"/>
    <lineage>
        <taxon>Bacteria</taxon>
        <taxon>Bacillati</taxon>
        <taxon>Bacillota</taxon>
        <taxon>Clostridia</taxon>
        <taxon>Lachnospirales</taxon>
        <taxon>Lachnospiraceae</taxon>
        <taxon>Catonella</taxon>
    </lineage>
</organism>
<dbReference type="RefSeq" id="WP_208429194.1">
    <property type="nucleotide sequence ID" value="NZ_JAEPRJ010000001.1"/>
</dbReference>
<dbReference type="EMBL" id="JAEPRJ010000001">
    <property type="protein sequence ID" value="MBK5897728.1"/>
    <property type="molecule type" value="Genomic_DNA"/>
</dbReference>
<comment type="caution">
    <text evidence="2">The sequence shown here is derived from an EMBL/GenBank/DDBJ whole genome shotgun (WGS) entry which is preliminary data.</text>
</comment>
<dbReference type="PANTHER" id="PTHR30595">
    <property type="entry name" value="GLPR-RELATED TRANSCRIPTIONAL REPRESSOR"/>
    <property type="match status" value="1"/>
</dbReference>
<dbReference type="Gene3D" id="3.30.950.30">
    <property type="entry name" value="Schlafen, AAA domain"/>
    <property type="match status" value="1"/>
</dbReference>
<dbReference type="InterPro" id="IPR036388">
    <property type="entry name" value="WH-like_DNA-bd_sf"/>
</dbReference>
<dbReference type="Pfam" id="PF13749">
    <property type="entry name" value="HATPase_c_4"/>
    <property type="match status" value="1"/>
</dbReference>
<evidence type="ECO:0000313" key="2">
    <source>
        <dbReference type="EMBL" id="MBK5897728.1"/>
    </source>
</evidence>
<dbReference type="InterPro" id="IPR038475">
    <property type="entry name" value="RecG_C_sf"/>
</dbReference>
<evidence type="ECO:0000313" key="3">
    <source>
        <dbReference type="Proteomes" id="UP000604730"/>
    </source>
</evidence>
<dbReference type="Gene3D" id="1.10.10.10">
    <property type="entry name" value="Winged helix-like DNA-binding domain superfamily/Winged helix DNA-binding domain"/>
    <property type="match status" value="1"/>
</dbReference>
<accession>A0ABS1J2G7</accession>